<reference evidence="1" key="1">
    <citation type="submission" date="2020-09" db="EMBL/GenBank/DDBJ databases">
        <title>A novel bacterium of genus Paenibacillus, isolated from South China Sea.</title>
        <authorList>
            <person name="Huang H."/>
            <person name="Mo K."/>
            <person name="Hu Y."/>
        </authorList>
    </citation>
    <scope>NUCLEOTIDE SEQUENCE</scope>
    <source>
        <strain evidence="1">IB182493</strain>
    </source>
</reference>
<keyword evidence="2" id="KW-1185">Reference proteome</keyword>
<protein>
    <submittedName>
        <fullName evidence="1">Uncharacterized protein</fullName>
    </submittedName>
</protein>
<dbReference type="EMBL" id="JACXIY010000001">
    <property type="protein sequence ID" value="MBD2867183.1"/>
    <property type="molecule type" value="Genomic_DNA"/>
</dbReference>
<accession>A0A927H478</accession>
<dbReference type="RefSeq" id="WP_190857520.1">
    <property type="nucleotide sequence ID" value="NZ_JACXIY010000001.1"/>
</dbReference>
<dbReference type="Proteomes" id="UP000632125">
    <property type="component" value="Unassembled WGS sequence"/>
</dbReference>
<sequence>MTYMDMLGRRSIILKRSINRLIMKKNRQGLSVQESNFYQSMLRKWHQNEHELSVVRKQP</sequence>
<evidence type="ECO:0000313" key="2">
    <source>
        <dbReference type="Proteomes" id="UP000632125"/>
    </source>
</evidence>
<evidence type="ECO:0000313" key="1">
    <source>
        <dbReference type="EMBL" id="MBD2867183.1"/>
    </source>
</evidence>
<name>A0A927H478_9BACL</name>
<dbReference type="AlphaFoldDB" id="A0A927H478"/>
<proteinExistence type="predicted"/>
<comment type="caution">
    <text evidence="1">The sequence shown here is derived from an EMBL/GenBank/DDBJ whole genome shotgun (WGS) entry which is preliminary data.</text>
</comment>
<organism evidence="1 2">
    <name type="scientific">Paenibacillus arenilitoris</name>
    <dbReference type="NCBI Taxonomy" id="2772299"/>
    <lineage>
        <taxon>Bacteria</taxon>
        <taxon>Bacillati</taxon>
        <taxon>Bacillota</taxon>
        <taxon>Bacilli</taxon>
        <taxon>Bacillales</taxon>
        <taxon>Paenibacillaceae</taxon>
        <taxon>Paenibacillus</taxon>
    </lineage>
</organism>
<gene>
    <name evidence="1" type="ORF">IDH41_01240</name>
</gene>